<dbReference type="PRINTS" id="PR01217">
    <property type="entry name" value="PRICHEXTENSN"/>
</dbReference>
<accession>A0A940S678</accession>
<dbReference type="SMART" id="SM00912">
    <property type="entry name" value="Haemagg_act"/>
    <property type="match status" value="1"/>
</dbReference>
<dbReference type="RefSeq" id="WP_209370623.1">
    <property type="nucleotide sequence ID" value="NZ_JAGIZA010000002.1"/>
</dbReference>
<evidence type="ECO:0000313" key="8">
    <source>
        <dbReference type="Proteomes" id="UP000677537"/>
    </source>
</evidence>
<dbReference type="InterPro" id="IPR012334">
    <property type="entry name" value="Pectin_lyas_fold"/>
</dbReference>
<dbReference type="GO" id="GO:0005576">
    <property type="term" value="C:extracellular region"/>
    <property type="evidence" value="ECO:0007669"/>
    <property type="project" value="UniProtKB-SubCell"/>
</dbReference>
<comment type="caution">
    <text evidence="7">The sequence shown here is derived from an EMBL/GenBank/DDBJ whole genome shotgun (WGS) entry which is preliminary data.</text>
</comment>
<feature type="domain" description="Filamentous haemagglutinin FhaB/tRNA nuclease CdiA-like TPS" evidence="6">
    <location>
        <begin position="28"/>
        <end position="140"/>
    </location>
</feature>
<dbReference type="SUPFAM" id="SSF51126">
    <property type="entry name" value="Pectin lyase-like"/>
    <property type="match status" value="1"/>
</dbReference>
<dbReference type="Pfam" id="PF05860">
    <property type="entry name" value="TPS"/>
    <property type="match status" value="1"/>
</dbReference>
<evidence type="ECO:0000256" key="3">
    <source>
        <dbReference type="ARBA" id="ARBA00022729"/>
    </source>
</evidence>
<feature type="compositionally biased region" description="Pro residues" evidence="4">
    <location>
        <begin position="2150"/>
        <end position="2208"/>
    </location>
</feature>
<dbReference type="GO" id="GO:0006508">
    <property type="term" value="P:proteolysis"/>
    <property type="evidence" value="ECO:0007669"/>
    <property type="project" value="InterPro"/>
</dbReference>
<feature type="region of interest" description="Disordered" evidence="4">
    <location>
        <begin position="2150"/>
        <end position="2219"/>
    </location>
</feature>
<comment type="subcellular location">
    <subcellularLocation>
        <location evidence="1">Secreted</location>
    </subcellularLocation>
</comment>
<gene>
    <name evidence="7" type="ORF">J5Y10_03160</name>
</gene>
<keyword evidence="3 5" id="KW-0732">Signal</keyword>
<dbReference type="PANTHER" id="PTHR12338:SF8">
    <property type="entry name" value="HEME_HEMOPEXIN-BINDING PROTEIN"/>
    <property type="match status" value="1"/>
</dbReference>
<dbReference type="EMBL" id="JAGIZA010000002">
    <property type="protein sequence ID" value="MBP0491772.1"/>
    <property type="molecule type" value="Genomic_DNA"/>
</dbReference>
<feature type="chain" id="PRO_5037988875" evidence="5">
    <location>
        <begin position="26"/>
        <end position="2273"/>
    </location>
</feature>
<dbReference type="InterPro" id="IPR011050">
    <property type="entry name" value="Pectin_lyase_fold/virulence"/>
</dbReference>
<keyword evidence="8" id="KW-1185">Reference proteome</keyword>
<evidence type="ECO:0000313" key="7">
    <source>
        <dbReference type="EMBL" id="MBP0491772.1"/>
    </source>
</evidence>
<dbReference type="Proteomes" id="UP000677537">
    <property type="component" value="Unassembled WGS sequence"/>
</dbReference>
<dbReference type="Gene3D" id="2.160.20.10">
    <property type="entry name" value="Single-stranded right-handed beta-helix, Pectin lyase-like"/>
    <property type="match status" value="1"/>
</dbReference>
<dbReference type="InterPro" id="IPR050909">
    <property type="entry name" value="Bact_Autotransporter_VF"/>
</dbReference>
<proteinExistence type="predicted"/>
<evidence type="ECO:0000259" key="6">
    <source>
        <dbReference type="SMART" id="SM00912"/>
    </source>
</evidence>
<protein>
    <submittedName>
        <fullName evidence="7">Filamentous hemagglutinin N-terminal domain-containing protein</fullName>
    </submittedName>
</protein>
<organism evidence="7 8">
    <name type="scientific">Roseomonas indoligenes</name>
    <dbReference type="NCBI Taxonomy" id="2820811"/>
    <lineage>
        <taxon>Bacteria</taxon>
        <taxon>Pseudomonadati</taxon>
        <taxon>Pseudomonadota</taxon>
        <taxon>Alphaproteobacteria</taxon>
        <taxon>Acetobacterales</taxon>
        <taxon>Roseomonadaceae</taxon>
        <taxon>Roseomonas</taxon>
    </lineage>
</organism>
<dbReference type="InterPro" id="IPR008638">
    <property type="entry name" value="FhaB/CdiA-like_TPS"/>
</dbReference>
<sequence length="2273" mass="220004">MNGNLAFRAALLCGTALVLPVVALAQAPNARPQGGQVVAGGATIAQDASRTSVVQSTDRAAVDWRSFDIGRDHTVQFQQPSSSSLTLNRVTGPDPSQIAGRITANGQVAIVNQSGVVFHQGAQVDAAGLVVSTANITNQALMQGGRLNFDQPGRPGARIENNGSITVREAGLAALVAPQVANRGSITARMGRVALGGAETATVDLHGDGLMSLEVTSPVRQRPANGEALVSNTGRITATGGTVVLTAQAVDGIVQDLVRAGGTISADTDAATGRTGRVVVAGTGGAVRIEGAVTATGTAANTTGGTVQVAGDRTWVAPGARVDASGRAGGGTIQVGTNGRSAAATRVSRRTGIAAGATLRADSTERGSGGTVIVNSTDYTAHGGEISARGGPKGGDGGFVEVSGGKGLDIAGTVNVNAGLGGLAGTFLIDPTNLTVVANGDTRANVDAATYGDGVLSANEPPAGDAFITAGAVNGVGGRLRLEATNSLTVDAAVDKPTGDLELIVQNATVGPSQTLTVNQPLNLGAGALTLGAPTIRINNLVQVAAGQTITLDLPGFTTGAPVGTVTQAGAGRFVGGTLQQTDVSDKLGAFRSFAMDGDNRLSNLGLLSARDGGITLRNLGPLTVTGNLFATADTLRLDVTGDLQVNTRIESTGPALLARATGNITQATGSVIRAPGVNLYASYDFATGAENLAGSGGIFLNGNLSAGDATMPGALDLAAGTAGIVQGGGFIGAGTLTLRSGGNALLDFAGASSTPSVQVNTLGPSSAAGSIRLFSRALTFGGLRLAGDIAVGDTLSLSQYSENITQVSGSIVAPNLRAVAPSSVTIDGTTNRIAALTEASGLSVDIRTQGNLRVVGPVSTNSSTATLTADGDMDVLGSVTAASNVALRAGGDIRLAAGSVVQSNGASTVTILAAFDTTLGGSDLTRAASITMAGTVGNPARPGQVRLGAGTGGITQAGGRLVASDLVTRSGGTSALNGAAAGTPNQVAVLSGLAGNVSLDNGASDLVIGSGAGQSLAGGSFVEIRAGNVGLFPGADLSASDRISFQVSGLSLQPFSGTPASISAPLVDIAPRTAGSVAVGTAAGPEPLSLAPDLLASISASVLRIGQAEFNGSIPTTAQDIRFATAFSFPGALSLSATGNVTQEAAANLTIGALSSLVDGRLILTNAGNSIPVLSGNLARTSYALRTSGDLDIGFLQSPEVALTAVNVTQGPTGYVRGGTLSLQATGSVDLGGANAITGLLSSNVAGTLRLDNTSPLLTVPANALVQAGGGIAVNQAGGGLQVGGIVSSSAGSIGLTTTGDMTVSGTVTGGGTVGLRAGGDIALQAGSTVASYTTPSSVSVLAGYDPSTGTTNTAGASSLTLAGQLGDDSLTGAVEIGAGTGGILQTGGQVLTDSLSVLSGGDARIIGATVPNEITGLAASSVAGTFLLDTGTDITTIGTVAAGSLGVTSSRGITVGSFLDSTGAVSLSAGGGILETGVGRISATSLAVQTTGGGADLRGANTVDALGSSSVAGALRLNNTSALLTVPAGGAVQAGVDVEISQVGAARVAGTITSTAGAVQVTAADSLTVPGTVTATSGDVALRAGGDLALEAGGTVLSGGTASVLAGYDPVSGTTDLTRASRLTLAGTLGDATLTDLVRLSAGTGGITQTGGRIAAASLAATSGGDALLDGASTPNSVSTLGATSVAGTFLLDNGNTDLLTSGDVTATRIGLRTGGTITVRSNLSATQSISFLANGLSVPAPTTTGSVFIPGGTVTAPLVEAAPRDNRAFILGSTAVQAGALNVNPTTVSRITADTLRLGAASLRGTPVTTAANIRFAGSLAASNALILQSLGGITQDAGTTLSAATLSGSAGGTATLANAGNALPVLGDFTAGTALNLGTDGALAITGAVQSPAVRLVASGTITESGAGRIGGGSLALQTPGAATLLGANTLTALTASSTGGDLRLANSGALLTVPAGNLVQAGGALEIAQAGDLTVDGTVSGSSTSLSSPSGSIRVNGNSAIARTGDLAIAADSFALAGLLQAAGEIRVTAGTLATLAGRAAAPTLSIAGPRVTFGGLDARGAAVGLSLGTGGTAEGAIDAGALTVAGGAGANLTGTIAGITGGPAAAAGRRATATGTPLAEPLPNANGYLFNACAIGVASCAALPPSPPPPSPPPPSPPPPSPPPPSPPPPSPPPPSPPPSPPPPSPPPGGNVPPASPPPPTTPVTDIPVGSTLVDSPLTVLRRVDPAEDLTAIQRLRPPTPNITIRIGRDPSEEGSLAPPNIRREDY</sequence>
<dbReference type="PANTHER" id="PTHR12338">
    <property type="entry name" value="AUTOTRANSPORTER"/>
    <property type="match status" value="1"/>
</dbReference>
<name>A0A940S678_9PROT</name>
<dbReference type="PROSITE" id="PS00141">
    <property type="entry name" value="ASP_PROTEASE"/>
    <property type="match status" value="1"/>
</dbReference>
<dbReference type="NCBIfam" id="TIGR01901">
    <property type="entry name" value="adhes_NPXG"/>
    <property type="match status" value="1"/>
</dbReference>
<dbReference type="GO" id="GO:0004190">
    <property type="term" value="F:aspartic-type endopeptidase activity"/>
    <property type="evidence" value="ECO:0007669"/>
    <property type="project" value="InterPro"/>
</dbReference>
<evidence type="ECO:0000256" key="1">
    <source>
        <dbReference type="ARBA" id="ARBA00004613"/>
    </source>
</evidence>
<evidence type="ECO:0000256" key="5">
    <source>
        <dbReference type="SAM" id="SignalP"/>
    </source>
</evidence>
<keyword evidence="2" id="KW-0964">Secreted</keyword>
<feature type="region of interest" description="Disordered" evidence="4">
    <location>
        <begin position="2247"/>
        <end position="2273"/>
    </location>
</feature>
<evidence type="ECO:0000256" key="2">
    <source>
        <dbReference type="ARBA" id="ARBA00022525"/>
    </source>
</evidence>
<dbReference type="InterPro" id="IPR001969">
    <property type="entry name" value="Aspartic_peptidase_AS"/>
</dbReference>
<feature type="signal peptide" evidence="5">
    <location>
        <begin position="1"/>
        <end position="25"/>
    </location>
</feature>
<reference evidence="7" key="1">
    <citation type="submission" date="2021-03" db="EMBL/GenBank/DDBJ databases">
        <authorList>
            <person name="So Y."/>
        </authorList>
    </citation>
    <scope>NUCLEOTIDE SEQUENCE</scope>
    <source>
        <strain evidence="7">SG15</strain>
    </source>
</reference>
<evidence type="ECO:0000256" key="4">
    <source>
        <dbReference type="SAM" id="MobiDB-lite"/>
    </source>
</evidence>